<dbReference type="Pfam" id="PF25023">
    <property type="entry name" value="TEN_YD-shell"/>
    <property type="match status" value="2"/>
</dbReference>
<accession>A0AAW6LYX5</accession>
<dbReference type="GO" id="GO:0005576">
    <property type="term" value="C:extracellular region"/>
    <property type="evidence" value="ECO:0007669"/>
    <property type="project" value="UniProtKB-SubCell"/>
</dbReference>
<evidence type="ECO:0000256" key="5">
    <source>
        <dbReference type="ARBA" id="ARBA00023026"/>
    </source>
</evidence>
<comment type="caution">
    <text evidence="9">The sequence shown here is derived from an EMBL/GenBank/DDBJ whole genome shotgun (WGS) entry which is preliminary data.</text>
</comment>
<dbReference type="RefSeq" id="WP_149933892.1">
    <property type="nucleotide sequence ID" value="NZ_CAXKYC010000001.1"/>
</dbReference>
<name>A0AAW6LYX5_9BACE</name>
<evidence type="ECO:0000256" key="3">
    <source>
        <dbReference type="ARBA" id="ARBA00022729"/>
    </source>
</evidence>
<proteinExistence type="predicted"/>
<evidence type="ECO:0000256" key="6">
    <source>
        <dbReference type="SAM" id="SignalP"/>
    </source>
</evidence>
<evidence type="ECO:0000256" key="2">
    <source>
        <dbReference type="ARBA" id="ARBA00022525"/>
    </source>
</evidence>
<dbReference type="InterPro" id="IPR013517">
    <property type="entry name" value="FG-GAP"/>
</dbReference>
<dbReference type="PANTHER" id="PTHR32305">
    <property type="match status" value="1"/>
</dbReference>
<feature type="domain" description="Bacterial toxin 23" evidence="7">
    <location>
        <begin position="2103"/>
        <end position="2284"/>
    </location>
</feature>
<evidence type="ECO:0000313" key="9">
    <source>
        <dbReference type="EMBL" id="MDE8692793.1"/>
    </source>
</evidence>
<evidence type="ECO:0000256" key="1">
    <source>
        <dbReference type="ARBA" id="ARBA00004613"/>
    </source>
</evidence>
<dbReference type="PANTHER" id="PTHR32305:SF15">
    <property type="entry name" value="PROTEIN RHSA-RELATED"/>
    <property type="match status" value="1"/>
</dbReference>
<dbReference type="NCBIfam" id="TIGR01643">
    <property type="entry name" value="YD_repeat_2x"/>
    <property type="match status" value="2"/>
</dbReference>
<keyword evidence="3 6" id="KW-0732">Signal</keyword>
<dbReference type="Pfam" id="PF03534">
    <property type="entry name" value="SpvB"/>
    <property type="match status" value="1"/>
</dbReference>
<keyword evidence="4" id="KW-0677">Repeat</keyword>
<dbReference type="InterPro" id="IPR028994">
    <property type="entry name" value="Integrin_alpha_N"/>
</dbReference>
<keyword evidence="2" id="KW-0964">Secreted</keyword>
<dbReference type="Pfam" id="PF15528">
    <property type="entry name" value="Ntox23"/>
    <property type="match status" value="1"/>
</dbReference>
<dbReference type="Gene3D" id="2.130.10.130">
    <property type="entry name" value="Integrin alpha, N-terminal"/>
    <property type="match status" value="1"/>
</dbReference>
<evidence type="ECO:0000313" key="10">
    <source>
        <dbReference type="Proteomes" id="UP001221924"/>
    </source>
</evidence>
<sequence length="2320" mass="255635">MKTKYSLMLFILLFPVFVYAQQGNTMSSPLEVGAFGSDFEYSDTKNTENFTNNYGSFHNDIFYKFILTTRMRVIISHCGSLILDTSINLLNASGKWVTSASGYDGSYVCGESGQSYLSVVLEPGTYYAVSEVAQYSTEEGNITTRISGMSLSAVGNTMSNPILVGTHSNSIYYSDTQDTNRFTDQYNEEEDFRGQDEVFYQFTISKKMYVILSHCSSVVSCTYMYLLDSSGNLIEYSSGNNGKGECGSSLDLALIEKNLEAGTYYVVSEGYEESGPITTNIIAYAPGDFNYPVVPGVYNEEDVAVGGFGGTFNVSATGGATYSIPIKVPQGAGGLQPSLAIVYNSQAGNGIAGWGCNISGISAITRGPKDIYHDGMAKALTYSADDAYYLDGKRLIYSTGTVGQEGAVYYPESDPFTKVTVHGTYNNTAANTWFEVQTSDGLVYYYGNTAEARQSYTVGSSPRIYAWYVDRVEDTWGNYMTYTYNVWDYTIYPKSISYGKNKNGITGHYNTITFDYESRPDPQPFIIEGVKGKMGYRLKTITGKAFTSIYLIYELTYSTTSDGSGTQFSRLANVRKKNSAGEALKPVYLQWLPLPSFQQSVISPQFNMPSVFPVVNMSGNAMSFGDQQFTSGDFNGDGLADLVGVFRGKIQTGPGAWSYNTYAYVYWASRDADGNINFLPGRQYTLGSEFQMEDWKEYKAGSSVIDFDGDGLNEFVIPHASINDYWKQIGFAIYGNTVQGIFGYNLQRSSEMPVYATGDFNNDGKGEIVFLEKGHTSNKYPGEIIGHNSGTTIYRTTINLTLSSKPKKVFVSDLNGNGLQDMLLIYNGGYTIFWNQGGGLTGIIFSDAKKTTGTNIGNVWMIRSGDFNGDGLMDLLMNATGDSKWYFALNNGDGTFTKSQACILDIYDEDFTEKDDNKFDCYVYDFDFDGKSDVVITKAMHKKKSDILGSWGEFKKTYTYWMRSTGRLLSQVASATSNKSEDALMALHVLGDFNGDGQVELMNYGYNCYNSTDANVNPTWNIYQNSSYNAGTGKVASIIGDYGSKTIINYASLVNGGIYTKGSGSVYPMLDCIMPLHVVKTTTLNSNGVAANMITNYQYGGLKVHQQGKGLLGISFMKAENALLGTVNESGVSSWNTSFYIPSSTYSKTTIDSKTAESNTTMVIVDKGSKKYFAYPSVTTEKDLDGNIVTTTRQFSSSYGYMTEEKADFGDNMYKTVQYGNYILAGKSYRPRLITRTQRHTDDASTFTQKTSIVYDEAIGYKKKVIENYGSSLPLTTEYTYDTWGNVLSSTNSGTGITALTQYYTYDFSKRFVAGTHTSPSSAIKDYTYDIWGNVLTETDLSDSSNRLITKHFYDGWGNREKTILPDGRRMEYETGWKRGRPTQRFFTLTQGTGQPWVITWYDNQEREVLMETIGAKDVRIKKTMTYDVKGQVIREQVQTGNLVTTEDYTYDGRGRILTQTSSTGQSVSYTYGNRSGSTTTNGRTYTKTYDAWGNVKSVTDPVSSITYTYASLGKPKKITTGGADFTMTYYDTGNQKTLVDPNAGSITYTYDAAGRLKTQVDSKNKTTTNTYDPLGRLKTSVLDEVTTTYSYGTSGNDLLRLIKEQTGDSYIVYTYDKYGRISTEKRQVDNSGLLEFTYDYNAVGQLSRITYPGALAVNRSYDAYGNLQQVLAGTQSIWELTGVTGTVTTTKLGGTLISTETCNSQGLLSNLKTMKGTTSLHNMNYVFNGATGNLTSRTGMIGQTETFTYDSADRLTVVKQASSTVMNMGYHANGNIASKTGLGSYSYDKPHAVSAVDNTGGLISENNQAIAYTAFDKVSSISEAVGSNNYLLNITYGPDRQRWKSTLKTNNAVTRTIVYAGDYETVTEGGVTKQLYYLGGNNGLVAVYVKQSGQSDKIYYAHKDHLGSIVKLTDNAGTEVFKASYDVWGRRTVANNTFKFHRGYTGHEHLDEFKLIDMNGRMYDPLLARFLSPDPFVQMPDFSQNFNRYTYCLNNPLIYTDPSGEWNWLVGGLGFVFGYVSHGLTSGNWGWEALGNGVLTGAMWGVGYTSGVKEAGTSPLLYSAYSAGSSTINSFMPSMNVPIGNNFGLSVSPGIGFGTTGFTAGINAGIGYSDGDFSIGAGVGVGDNHWGWNASATYNGVGVGYGLTYYGKTQGPDGKSNAQRVANITAYWKGGSFALQNDMISLGGDGDRWRTNAFELSVGDFSFGSYIYTNDGKTDSEKQQDENARSPIWGKNRNKGYSTWKNGQVFSAPVWIGYRRGNQIMRIGYSHKVFQDLQQNGIHGRTGFGNQNFYLNYDNFKTGGYFYSGYYNPLSLWGK</sequence>
<feature type="signal peptide" evidence="6">
    <location>
        <begin position="1"/>
        <end position="20"/>
    </location>
</feature>
<protein>
    <submittedName>
        <fullName evidence="9">FG-GAP-like repeat-containing protein</fullName>
    </submittedName>
</protein>
<dbReference type="Pfam" id="PF13517">
    <property type="entry name" value="FG-GAP_3"/>
    <property type="match status" value="1"/>
</dbReference>
<keyword evidence="5" id="KW-0843">Virulence</keyword>
<evidence type="ECO:0000259" key="8">
    <source>
        <dbReference type="Pfam" id="PF25023"/>
    </source>
</evidence>
<dbReference type="EMBL" id="JARFID010000001">
    <property type="protein sequence ID" value="MDE8692793.1"/>
    <property type="molecule type" value="Genomic_DNA"/>
</dbReference>
<dbReference type="InterPro" id="IPR056823">
    <property type="entry name" value="TEN-like_YD-shell"/>
</dbReference>
<feature type="domain" description="Teneurin-like YD-shell" evidence="8">
    <location>
        <begin position="1705"/>
        <end position="1997"/>
    </location>
</feature>
<gene>
    <name evidence="9" type="ORF">PZH42_01615</name>
</gene>
<dbReference type="InterPro" id="IPR003284">
    <property type="entry name" value="Sal_SpvB"/>
</dbReference>
<feature type="chain" id="PRO_5043678209" evidence="6">
    <location>
        <begin position="21"/>
        <end position="2320"/>
    </location>
</feature>
<organism evidence="9 10">
    <name type="scientific">Bacteroides cellulosilyticus</name>
    <dbReference type="NCBI Taxonomy" id="246787"/>
    <lineage>
        <taxon>Bacteria</taxon>
        <taxon>Pseudomonadati</taxon>
        <taxon>Bacteroidota</taxon>
        <taxon>Bacteroidia</taxon>
        <taxon>Bacteroidales</taxon>
        <taxon>Bacteroidaceae</taxon>
        <taxon>Bacteroides</taxon>
    </lineage>
</organism>
<dbReference type="GO" id="GO:0005737">
    <property type="term" value="C:cytoplasm"/>
    <property type="evidence" value="ECO:0007669"/>
    <property type="project" value="InterPro"/>
</dbReference>
<evidence type="ECO:0000259" key="7">
    <source>
        <dbReference type="Pfam" id="PF15528"/>
    </source>
</evidence>
<dbReference type="InterPro" id="IPR050708">
    <property type="entry name" value="T6SS_VgrG/RHS"/>
</dbReference>
<dbReference type="SUPFAM" id="SSF69318">
    <property type="entry name" value="Integrin alpha N-terminal domain"/>
    <property type="match status" value="2"/>
</dbReference>
<dbReference type="InterPro" id="IPR006530">
    <property type="entry name" value="YD"/>
</dbReference>
<dbReference type="Gene3D" id="2.180.10.10">
    <property type="entry name" value="RHS repeat-associated core"/>
    <property type="match status" value="1"/>
</dbReference>
<reference evidence="9" key="1">
    <citation type="submission" date="2023-03" db="EMBL/GenBank/DDBJ databases">
        <title>DFI Biobank Strains.</title>
        <authorList>
            <person name="Mostad J."/>
            <person name="Paddock L."/>
            <person name="Medina S."/>
            <person name="Waligurski E."/>
            <person name="Barat B."/>
            <person name="Smith R."/>
            <person name="Burgo V."/>
            <person name="Metcalfe C."/>
            <person name="Woodson C."/>
            <person name="Sundararajan A."/>
            <person name="Ramaswamy R."/>
            <person name="Lin H."/>
            <person name="Pamer E.G."/>
        </authorList>
    </citation>
    <scope>NUCLEOTIDE SEQUENCE</scope>
    <source>
        <strain evidence="9">DFI.9.5</strain>
    </source>
</reference>
<dbReference type="InterPro" id="IPR029115">
    <property type="entry name" value="Ntox23"/>
</dbReference>
<evidence type="ECO:0000256" key="4">
    <source>
        <dbReference type="ARBA" id="ARBA00022737"/>
    </source>
</evidence>
<dbReference type="Proteomes" id="UP001221924">
    <property type="component" value="Unassembled WGS sequence"/>
</dbReference>
<dbReference type="NCBIfam" id="TIGR03696">
    <property type="entry name" value="Rhs_assc_core"/>
    <property type="match status" value="1"/>
</dbReference>
<comment type="subcellular location">
    <subcellularLocation>
        <location evidence="1">Secreted</location>
    </subcellularLocation>
</comment>
<dbReference type="InterPro" id="IPR022385">
    <property type="entry name" value="Rhs_assc_core"/>
</dbReference>
<feature type="domain" description="Teneurin-like YD-shell" evidence="8">
    <location>
        <begin position="1401"/>
        <end position="1582"/>
    </location>
</feature>